<evidence type="ECO:0000313" key="2">
    <source>
        <dbReference type="EMBL" id="MTI23457.1"/>
    </source>
</evidence>
<accession>A0ABW9RHT4</accession>
<dbReference type="Pfam" id="PF13193">
    <property type="entry name" value="AMP-binding_C"/>
    <property type="match status" value="1"/>
</dbReference>
<name>A0ABW9RHT4_9BACT</name>
<dbReference type="RefSeq" id="WP_155168599.1">
    <property type="nucleotide sequence ID" value="NZ_SMLW01000184.1"/>
</dbReference>
<dbReference type="Gene3D" id="3.30.300.30">
    <property type="match status" value="1"/>
</dbReference>
<dbReference type="SUPFAM" id="SSF56801">
    <property type="entry name" value="Acetyl-CoA synthetase-like"/>
    <property type="match status" value="1"/>
</dbReference>
<sequence>NDTDKDYPKDKLIHEIFEENAQRYSNRIALVHGPLRMTYDELNKKANSVAHHLIRTKKVKKGDVVGLMIERSPQMIAGLLGIIKAGAAYVPIDNDYPDDRIKYIINDSHLSLILTSGNTKDQLYDCDQLNVDNIFNSSFVDNPGILIDYDQLAYLIYTSGSTGAPKGVQICHKSIINFSFAMNRAYDVSKEDCILQFATISFDTSLEEILPALTTGASLVLRSDRMLDGIKEFIEEISQSNVTICTLPTAFWQVLTNEIVEQNLSLPSSLRIVGVTGEALKKATVEKWLDIPSLDHIKLVNTYGPTEATVNATMTMLNRELIDGYSSIPIGRPLDNLEVYILDSNLNMQPVGVIGELCISGIQLSAGYLNNDAQNKERFVENPFRKEALLYKTGDLAKWRPDGNVEYIGRIDDQVKLRGFRIELGEIENALSKIEGIKGAVVTVPKKKDGTDYLCGYYTASEVIKESHIIQQLRASLPEYMIPFSYVFLNEFPLTPNGKISKKDLPVPVANESKNYFAPKSELELVMTEIWYRTLLSSDRQLGTRDNFFEVGGDSIKAIQ</sequence>
<gene>
    <name evidence="2" type="ORF">E1163_00685</name>
</gene>
<dbReference type="Gene3D" id="2.30.38.10">
    <property type="entry name" value="Luciferase, Domain 3"/>
    <property type="match status" value="1"/>
</dbReference>
<dbReference type="InterPro" id="IPR010071">
    <property type="entry name" value="AA_adenyl_dom"/>
</dbReference>
<dbReference type="Gene3D" id="3.40.50.980">
    <property type="match status" value="2"/>
</dbReference>
<dbReference type="InterPro" id="IPR045851">
    <property type="entry name" value="AMP-bd_C_sf"/>
</dbReference>
<evidence type="ECO:0000313" key="3">
    <source>
        <dbReference type="Proteomes" id="UP000798808"/>
    </source>
</evidence>
<proteinExistence type="predicted"/>
<comment type="caution">
    <text evidence="2">The sequence shown here is derived from an EMBL/GenBank/DDBJ whole genome shotgun (WGS) entry which is preliminary data.</text>
</comment>
<dbReference type="NCBIfam" id="TIGR01733">
    <property type="entry name" value="AA-adenyl-dom"/>
    <property type="match status" value="1"/>
</dbReference>
<dbReference type="PROSITE" id="PS50075">
    <property type="entry name" value="CARRIER"/>
    <property type="match status" value="1"/>
</dbReference>
<dbReference type="PANTHER" id="PTHR45527">
    <property type="entry name" value="NONRIBOSOMAL PEPTIDE SYNTHETASE"/>
    <property type="match status" value="1"/>
</dbReference>
<dbReference type="Proteomes" id="UP000798808">
    <property type="component" value="Unassembled WGS sequence"/>
</dbReference>
<dbReference type="PROSITE" id="PS00455">
    <property type="entry name" value="AMP_BINDING"/>
    <property type="match status" value="1"/>
</dbReference>
<dbReference type="Gene3D" id="1.10.1200.10">
    <property type="entry name" value="ACP-like"/>
    <property type="match status" value="1"/>
</dbReference>
<dbReference type="InterPro" id="IPR025110">
    <property type="entry name" value="AMP-bd_C"/>
</dbReference>
<dbReference type="PANTHER" id="PTHR45527:SF1">
    <property type="entry name" value="FATTY ACID SYNTHASE"/>
    <property type="match status" value="1"/>
</dbReference>
<dbReference type="EMBL" id="SMLW01000184">
    <property type="protein sequence ID" value="MTI23457.1"/>
    <property type="molecule type" value="Genomic_DNA"/>
</dbReference>
<protein>
    <submittedName>
        <fullName evidence="2">Amino acid adenylation domain-containing protein</fullName>
    </submittedName>
</protein>
<dbReference type="Pfam" id="PF00501">
    <property type="entry name" value="AMP-binding"/>
    <property type="match status" value="1"/>
</dbReference>
<feature type="domain" description="Carrier" evidence="1">
    <location>
        <begin position="518"/>
        <end position="560"/>
    </location>
</feature>
<dbReference type="CDD" id="cd05930">
    <property type="entry name" value="A_NRPS"/>
    <property type="match status" value="1"/>
</dbReference>
<dbReference type="InterPro" id="IPR009081">
    <property type="entry name" value="PP-bd_ACP"/>
</dbReference>
<dbReference type="InterPro" id="IPR020845">
    <property type="entry name" value="AMP-binding_CS"/>
</dbReference>
<evidence type="ECO:0000259" key="1">
    <source>
        <dbReference type="PROSITE" id="PS50075"/>
    </source>
</evidence>
<reference evidence="2 3" key="1">
    <citation type="submission" date="2019-02" db="EMBL/GenBank/DDBJ databases">
        <authorList>
            <person name="Goldberg S.R."/>
            <person name="Haltli B.A."/>
            <person name="Correa H."/>
            <person name="Russell K.G."/>
        </authorList>
    </citation>
    <scope>NUCLEOTIDE SEQUENCE [LARGE SCALE GENOMIC DNA]</scope>
    <source>
        <strain evidence="2 3">JCM 16186</strain>
    </source>
</reference>
<feature type="non-terminal residue" evidence="2">
    <location>
        <position position="1"/>
    </location>
</feature>
<feature type="non-terminal residue" evidence="2">
    <location>
        <position position="560"/>
    </location>
</feature>
<organism evidence="2 3">
    <name type="scientific">Fulvivirga kasyanovii</name>
    <dbReference type="NCBI Taxonomy" id="396812"/>
    <lineage>
        <taxon>Bacteria</taxon>
        <taxon>Pseudomonadati</taxon>
        <taxon>Bacteroidota</taxon>
        <taxon>Cytophagia</taxon>
        <taxon>Cytophagales</taxon>
        <taxon>Fulvivirgaceae</taxon>
        <taxon>Fulvivirga</taxon>
    </lineage>
</organism>
<dbReference type="InterPro" id="IPR036736">
    <property type="entry name" value="ACP-like_sf"/>
</dbReference>
<dbReference type="InterPro" id="IPR000873">
    <property type="entry name" value="AMP-dep_synth/lig_dom"/>
</dbReference>
<keyword evidence="3" id="KW-1185">Reference proteome</keyword>